<proteinExistence type="predicted"/>
<dbReference type="Proteomes" id="UP000593564">
    <property type="component" value="Unassembled WGS sequence"/>
</dbReference>
<evidence type="ECO:0000256" key="1">
    <source>
        <dbReference type="SAM" id="MobiDB-lite"/>
    </source>
</evidence>
<organism evidence="2 3">
    <name type="scientific">Camellia sinensis</name>
    <name type="common">Tea plant</name>
    <name type="synonym">Thea sinensis</name>
    <dbReference type="NCBI Taxonomy" id="4442"/>
    <lineage>
        <taxon>Eukaryota</taxon>
        <taxon>Viridiplantae</taxon>
        <taxon>Streptophyta</taxon>
        <taxon>Embryophyta</taxon>
        <taxon>Tracheophyta</taxon>
        <taxon>Spermatophyta</taxon>
        <taxon>Magnoliopsida</taxon>
        <taxon>eudicotyledons</taxon>
        <taxon>Gunneridae</taxon>
        <taxon>Pentapetalae</taxon>
        <taxon>asterids</taxon>
        <taxon>Ericales</taxon>
        <taxon>Theaceae</taxon>
        <taxon>Camellia</taxon>
    </lineage>
</organism>
<keyword evidence="3" id="KW-1185">Reference proteome</keyword>
<feature type="region of interest" description="Disordered" evidence="1">
    <location>
        <begin position="71"/>
        <end position="107"/>
    </location>
</feature>
<comment type="caution">
    <text evidence="2">The sequence shown here is derived from an EMBL/GenBank/DDBJ whole genome shotgun (WGS) entry which is preliminary data.</text>
</comment>
<evidence type="ECO:0000313" key="2">
    <source>
        <dbReference type="EMBL" id="KAF5938413.1"/>
    </source>
</evidence>
<accession>A0A7J7GCA8</accession>
<sequence length="283" mass="32008">KENSHGQESITSSDHIIITIRCRHSCHIRSNNPDAVSQSWNEVTMTMTPEMTTDSPSTIKIELKGMKDISQPQNEESQLTLPPPPGMPHLRGAISYHNRTDSPASQRKVSLSMSIRAQGGGEIYRRSCRRIWKPLRRCGSLTISTIFSDPAEALVEEEDHRRQWVFRRERERHQRRTEEDHRRQRGSAAVAVAICAGGGELSPKEDPTNKRQDKNLIHEDSIWKKTIILGERCRVLDEDDTILYDENGNRISAYHPKTPSSLALSRQTSSIDPEAIPSSGAQK</sequence>
<dbReference type="PANTHER" id="PTHR36801:SF3">
    <property type="entry name" value="OS06G0150300 PROTEIN"/>
    <property type="match status" value="1"/>
</dbReference>
<gene>
    <name evidence="2" type="ORF">HYC85_022672</name>
</gene>
<name>A0A7J7GCA8_CAMSI</name>
<dbReference type="PANTHER" id="PTHR36801">
    <property type="entry name" value="OS06G0150200 PROTEIN"/>
    <property type="match status" value="1"/>
</dbReference>
<feature type="compositionally biased region" description="Polar residues" evidence="1">
    <location>
        <begin position="258"/>
        <end position="271"/>
    </location>
</feature>
<dbReference type="EMBL" id="JACBKZ010000011">
    <property type="protein sequence ID" value="KAF5938413.1"/>
    <property type="molecule type" value="Genomic_DNA"/>
</dbReference>
<evidence type="ECO:0000313" key="3">
    <source>
        <dbReference type="Proteomes" id="UP000593564"/>
    </source>
</evidence>
<feature type="non-terminal residue" evidence="2">
    <location>
        <position position="283"/>
    </location>
</feature>
<dbReference type="AlphaFoldDB" id="A0A7J7GCA8"/>
<feature type="compositionally biased region" description="Polar residues" evidence="1">
    <location>
        <begin position="71"/>
        <end position="80"/>
    </location>
</feature>
<feature type="region of interest" description="Disordered" evidence="1">
    <location>
        <begin position="256"/>
        <end position="283"/>
    </location>
</feature>
<protein>
    <submittedName>
        <fullName evidence="2">Uncharacterized protein</fullName>
    </submittedName>
</protein>
<reference evidence="2 3" key="2">
    <citation type="submission" date="2020-07" db="EMBL/GenBank/DDBJ databases">
        <title>Genome assembly of wild tea tree DASZ reveals pedigree and selection history of tea varieties.</title>
        <authorList>
            <person name="Zhang W."/>
        </authorList>
    </citation>
    <scope>NUCLEOTIDE SEQUENCE [LARGE SCALE GENOMIC DNA]</scope>
    <source>
        <strain evidence="3">cv. G240</strain>
        <tissue evidence="2">Leaf</tissue>
    </source>
</reference>
<reference evidence="3" key="1">
    <citation type="journal article" date="2020" name="Nat. Commun.">
        <title>Genome assembly of wild tea tree DASZ reveals pedigree and selection history of tea varieties.</title>
        <authorList>
            <person name="Zhang W."/>
            <person name="Zhang Y."/>
            <person name="Qiu H."/>
            <person name="Guo Y."/>
            <person name="Wan H."/>
            <person name="Zhang X."/>
            <person name="Scossa F."/>
            <person name="Alseekh S."/>
            <person name="Zhang Q."/>
            <person name="Wang P."/>
            <person name="Xu L."/>
            <person name="Schmidt M.H."/>
            <person name="Jia X."/>
            <person name="Li D."/>
            <person name="Zhu A."/>
            <person name="Guo F."/>
            <person name="Chen W."/>
            <person name="Ni D."/>
            <person name="Usadel B."/>
            <person name="Fernie A.R."/>
            <person name="Wen W."/>
        </authorList>
    </citation>
    <scope>NUCLEOTIDE SEQUENCE [LARGE SCALE GENOMIC DNA]</scope>
    <source>
        <strain evidence="3">cv. G240</strain>
    </source>
</reference>